<dbReference type="Gene3D" id="3.30.565.10">
    <property type="entry name" value="Histidine kinase-like ATPase, C-terminal domain"/>
    <property type="match status" value="1"/>
</dbReference>
<evidence type="ECO:0000313" key="12">
    <source>
        <dbReference type="Proteomes" id="UP000305887"/>
    </source>
</evidence>
<dbReference type="CDD" id="cd00130">
    <property type="entry name" value="PAS"/>
    <property type="match status" value="4"/>
</dbReference>
<comment type="catalytic activity">
    <reaction evidence="1">
        <text>ATP + protein L-histidine = ADP + protein N-phospho-L-histidine.</text>
        <dbReference type="EC" id="2.7.13.3"/>
    </reaction>
</comment>
<organism evidence="11 12">
    <name type="scientific">Rubellimicrobium rubrum</name>
    <dbReference type="NCBI Taxonomy" id="2585369"/>
    <lineage>
        <taxon>Bacteria</taxon>
        <taxon>Pseudomonadati</taxon>
        <taxon>Pseudomonadota</taxon>
        <taxon>Alphaproteobacteria</taxon>
        <taxon>Rhodobacterales</taxon>
        <taxon>Roseobacteraceae</taxon>
        <taxon>Rubellimicrobium</taxon>
    </lineage>
</organism>
<dbReference type="InterPro" id="IPR003661">
    <property type="entry name" value="HisK_dim/P_dom"/>
</dbReference>
<dbReference type="GO" id="GO:0000155">
    <property type="term" value="F:phosphorelay sensor kinase activity"/>
    <property type="evidence" value="ECO:0007669"/>
    <property type="project" value="InterPro"/>
</dbReference>
<dbReference type="InterPro" id="IPR003594">
    <property type="entry name" value="HATPase_dom"/>
</dbReference>
<evidence type="ECO:0000259" key="8">
    <source>
        <dbReference type="PROSITE" id="PS50110"/>
    </source>
</evidence>
<dbReference type="Gene3D" id="3.30.450.20">
    <property type="entry name" value="PAS domain"/>
    <property type="match status" value="5"/>
</dbReference>
<dbReference type="InterPro" id="IPR035965">
    <property type="entry name" value="PAS-like_dom_sf"/>
</dbReference>
<evidence type="ECO:0000259" key="7">
    <source>
        <dbReference type="PROSITE" id="PS50109"/>
    </source>
</evidence>
<dbReference type="InterPro" id="IPR004358">
    <property type="entry name" value="Sig_transdc_His_kin-like_C"/>
</dbReference>
<dbReference type="Gene3D" id="2.10.70.100">
    <property type="match status" value="1"/>
</dbReference>
<dbReference type="PANTHER" id="PTHR43304:SF1">
    <property type="entry name" value="PAC DOMAIN-CONTAINING PROTEIN"/>
    <property type="match status" value="1"/>
</dbReference>
<dbReference type="PRINTS" id="PR00344">
    <property type="entry name" value="BCTRLSENSOR"/>
</dbReference>
<sequence>MTANAEVPDLGSRAATLDASARAMLDALPSVAFVTDAAGATIYANARYQAYTGLSLAALSGSGWTAIIHPDDRDRAAAPWEAALRQGDPVDVEYRLRRGDGQYRWFQGRAAAQRDPDGRIRQWLGTCTDVHDLKQAEADAREAERWLRLSQEASGVGTFDWLPLSRKLRWSDLCKAMFGLPPDAPVDDDVFMARVHPEDRASLLDATAGALDPAGPGRFHSRYRALWPDGTVRWVAARGRAIFEGEGQGRRAVRFLGTVLDITEAKRTEEALSESEAHLAAIFEQATVGICETDVGGRFIRANARYCEIVGRPREELLTLRMQDITHPEDLAGNQPMFRRLTSVGEAFEIVKRYVRPDGRVVWVHNNVTAIRAAGDRVGSVLCIAADLTEQRRAEAALRESEDHYRHAVELSPQISWTAGPDGLVEHMSPRWRALTGTSGLGATWLEALHPEDLGPSQEAWAKSTAENEPYDHEYRIRLTDGRTRWMHSRAYPRRDPGGRVLRWYGTSEDIQARKEVEAAQRAQAEELHAVLDAVPAGIWITHDPDAQEITGNARSHEFLRVPQGENQSKGVPGTPTRHFRFLDTEGREIAPRDLPVQTAARGETVADREYRVAFDDGSHIDILGNATPLRDAAGRPAGAVAAFVDITARKAAEAALLEESQILETLNRAGLALAGELDLERLVQSLTDAGVKLTGAKFGAFFHNVLDDSGERLHLYTLAGAERADFEGLGGVRATGVFGPTFRNEGVVRADDIQTDQRYGQLEPHRGMPPGHLPVRSYLGVPVVAHSGQVLGGLLFGHPEPGRFTDRHEQLMVGLAAQAAIAIDNARLFQAVQRANETLENRVAERSAQLIEAQEALQQSQKMEAIGQLTGGIAHDFNNLLTPIVGGLDILRRRVTDERSERLIGGALQAAERAKTLVQRLLAFARRQTLQPRAVHLGGLVEGMRELIDRSLGPTIEVRVQVSADLPPVLVDPNQLELALLNLSVNARDAMPGGGRLTISAEESGAPAVRALGLPPGRYMRVTVVDTGTGMDEAVLQRAVEPFFSTKTMGKGTGLGLSMVHGLAAQSGGLFTLASRVGLGTTATLWLPVADEEEAAPERAVAAVAPRAARPSVVLLVDDEALVRLSTAEELRDLGYAVIEAGTAAEALDALRQGIRPDALVTDHMMPGMSGADLAAELRSRLPDLPVLMITGYANLPPEQTRGIAVLAKPFRQSDLAMLLARMLASGGDSEGEPISDP</sequence>
<dbReference type="CDD" id="cd00082">
    <property type="entry name" value="HisKA"/>
    <property type="match status" value="1"/>
</dbReference>
<name>A0A5C4N1I0_9RHOB</name>
<dbReference type="GO" id="GO:0006355">
    <property type="term" value="P:regulation of DNA-templated transcription"/>
    <property type="evidence" value="ECO:0007669"/>
    <property type="project" value="InterPro"/>
</dbReference>
<keyword evidence="5" id="KW-0418">Kinase</keyword>
<dbReference type="SMART" id="SM00091">
    <property type="entry name" value="PAS"/>
    <property type="match status" value="4"/>
</dbReference>
<dbReference type="EMBL" id="VDFU01000002">
    <property type="protein sequence ID" value="TNC52447.1"/>
    <property type="molecule type" value="Genomic_DNA"/>
</dbReference>
<accession>A0A5C4N1I0</accession>
<dbReference type="SUPFAM" id="SSF52172">
    <property type="entry name" value="CheY-like"/>
    <property type="match status" value="1"/>
</dbReference>
<evidence type="ECO:0000256" key="5">
    <source>
        <dbReference type="ARBA" id="ARBA00022777"/>
    </source>
</evidence>
<dbReference type="Gene3D" id="1.10.287.130">
    <property type="match status" value="1"/>
</dbReference>
<dbReference type="SUPFAM" id="SSF55785">
    <property type="entry name" value="PYP-like sensor domain (PAS domain)"/>
    <property type="match status" value="5"/>
</dbReference>
<evidence type="ECO:0000256" key="4">
    <source>
        <dbReference type="ARBA" id="ARBA00022679"/>
    </source>
</evidence>
<protein>
    <recommendedName>
        <fullName evidence="2">histidine kinase</fullName>
        <ecNumber evidence="2">2.7.13.3</ecNumber>
    </recommendedName>
</protein>
<dbReference type="InterPro" id="IPR029016">
    <property type="entry name" value="GAF-like_dom_sf"/>
</dbReference>
<dbReference type="NCBIfam" id="TIGR00229">
    <property type="entry name" value="sensory_box"/>
    <property type="match status" value="4"/>
</dbReference>
<feature type="domain" description="Histidine kinase" evidence="7">
    <location>
        <begin position="873"/>
        <end position="1092"/>
    </location>
</feature>
<dbReference type="SUPFAM" id="SSF55874">
    <property type="entry name" value="ATPase domain of HSP90 chaperone/DNA topoisomerase II/histidine kinase"/>
    <property type="match status" value="1"/>
</dbReference>
<dbReference type="InterPro" id="IPR052162">
    <property type="entry name" value="Sensor_kinase/Photoreceptor"/>
</dbReference>
<feature type="domain" description="Response regulatory" evidence="8">
    <location>
        <begin position="1114"/>
        <end position="1225"/>
    </location>
</feature>
<dbReference type="InterPro" id="IPR005467">
    <property type="entry name" value="His_kinase_dom"/>
</dbReference>
<dbReference type="Pfam" id="PF08447">
    <property type="entry name" value="PAS_3"/>
    <property type="match status" value="3"/>
</dbReference>
<dbReference type="InterPro" id="IPR000700">
    <property type="entry name" value="PAS-assoc_C"/>
</dbReference>
<feature type="domain" description="PAC" evidence="10">
    <location>
        <begin position="219"/>
        <end position="274"/>
    </location>
</feature>
<feature type="domain" description="PAS" evidence="9">
    <location>
        <begin position="17"/>
        <end position="87"/>
    </location>
</feature>
<feature type="domain" description="PAC" evidence="10">
    <location>
        <begin position="471"/>
        <end position="523"/>
    </location>
</feature>
<feature type="domain" description="PAC" evidence="10">
    <location>
        <begin position="607"/>
        <end position="659"/>
    </location>
</feature>
<evidence type="ECO:0000256" key="6">
    <source>
        <dbReference type="PROSITE-ProRule" id="PRU00169"/>
    </source>
</evidence>
<dbReference type="Pfam" id="PF02518">
    <property type="entry name" value="HATPase_c"/>
    <property type="match status" value="1"/>
</dbReference>
<dbReference type="RefSeq" id="WP_139075131.1">
    <property type="nucleotide sequence ID" value="NZ_VDFU01000002.1"/>
</dbReference>
<comment type="caution">
    <text evidence="11">The sequence shown here is derived from an EMBL/GenBank/DDBJ whole genome shotgun (WGS) entry which is preliminary data.</text>
</comment>
<dbReference type="Pfam" id="PF00072">
    <property type="entry name" value="Response_reg"/>
    <property type="match status" value="1"/>
</dbReference>
<dbReference type="InterPro" id="IPR011006">
    <property type="entry name" value="CheY-like_superfamily"/>
</dbReference>
<evidence type="ECO:0000256" key="3">
    <source>
        <dbReference type="ARBA" id="ARBA00022553"/>
    </source>
</evidence>
<dbReference type="PANTHER" id="PTHR43304">
    <property type="entry name" value="PHYTOCHROME-LIKE PROTEIN CPH1"/>
    <property type="match status" value="1"/>
</dbReference>
<dbReference type="FunFam" id="3.30.450.20:FF:000099">
    <property type="entry name" value="Sensory box sensor histidine kinase"/>
    <property type="match status" value="2"/>
</dbReference>
<dbReference type="SUPFAM" id="SSF47384">
    <property type="entry name" value="Homodimeric domain of signal transducing histidine kinase"/>
    <property type="match status" value="1"/>
</dbReference>
<dbReference type="Proteomes" id="UP000305887">
    <property type="component" value="Unassembled WGS sequence"/>
</dbReference>
<dbReference type="InterPro" id="IPR001610">
    <property type="entry name" value="PAC"/>
</dbReference>
<dbReference type="InterPro" id="IPR013656">
    <property type="entry name" value="PAS_4"/>
</dbReference>
<dbReference type="SMART" id="SM00387">
    <property type="entry name" value="HATPase_c"/>
    <property type="match status" value="1"/>
</dbReference>
<evidence type="ECO:0000259" key="9">
    <source>
        <dbReference type="PROSITE" id="PS50112"/>
    </source>
</evidence>
<dbReference type="OrthoDB" id="9796100at2"/>
<keyword evidence="3 6" id="KW-0597">Phosphoprotein</keyword>
<feature type="domain" description="PAC" evidence="10">
    <location>
        <begin position="348"/>
        <end position="400"/>
    </location>
</feature>
<dbReference type="Gene3D" id="3.30.450.40">
    <property type="match status" value="1"/>
</dbReference>
<dbReference type="PROSITE" id="PS50112">
    <property type="entry name" value="PAS"/>
    <property type="match status" value="2"/>
</dbReference>
<evidence type="ECO:0000259" key="10">
    <source>
        <dbReference type="PROSITE" id="PS50113"/>
    </source>
</evidence>
<evidence type="ECO:0000256" key="1">
    <source>
        <dbReference type="ARBA" id="ARBA00000085"/>
    </source>
</evidence>
<dbReference type="Pfam" id="PF00989">
    <property type="entry name" value="PAS"/>
    <property type="match status" value="1"/>
</dbReference>
<evidence type="ECO:0000256" key="2">
    <source>
        <dbReference type="ARBA" id="ARBA00012438"/>
    </source>
</evidence>
<dbReference type="InterPro" id="IPR001789">
    <property type="entry name" value="Sig_transdc_resp-reg_receiver"/>
</dbReference>
<feature type="domain" description="PAC" evidence="10">
    <location>
        <begin position="90"/>
        <end position="142"/>
    </location>
</feature>
<dbReference type="SMART" id="SM00388">
    <property type="entry name" value="HisKA"/>
    <property type="match status" value="1"/>
</dbReference>
<dbReference type="Pfam" id="PF13185">
    <property type="entry name" value="GAF_2"/>
    <property type="match status" value="1"/>
</dbReference>
<dbReference type="InterPro" id="IPR013767">
    <property type="entry name" value="PAS_fold"/>
</dbReference>
<dbReference type="Pfam" id="PF08448">
    <property type="entry name" value="PAS_4"/>
    <property type="match status" value="1"/>
</dbReference>
<dbReference type="PROSITE" id="PS50109">
    <property type="entry name" value="HIS_KIN"/>
    <property type="match status" value="1"/>
</dbReference>
<evidence type="ECO:0000313" key="11">
    <source>
        <dbReference type="EMBL" id="TNC52447.1"/>
    </source>
</evidence>
<keyword evidence="12" id="KW-1185">Reference proteome</keyword>
<dbReference type="AlphaFoldDB" id="A0A5C4N1I0"/>
<dbReference type="PROSITE" id="PS50113">
    <property type="entry name" value="PAC"/>
    <property type="match status" value="5"/>
</dbReference>
<dbReference type="SMART" id="SM00086">
    <property type="entry name" value="PAC"/>
    <property type="match status" value="5"/>
</dbReference>
<dbReference type="Gene3D" id="3.40.50.2300">
    <property type="match status" value="1"/>
</dbReference>
<gene>
    <name evidence="11" type="ORF">FHG66_02600</name>
</gene>
<dbReference type="EC" id="2.7.13.3" evidence="2"/>
<dbReference type="InterPro" id="IPR036890">
    <property type="entry name" value="HATPase_C_sf"/>
</dbReference>
<dbReference type="InterPro" id="IPR013655">
    <property type="entry name" value="PAS_fold_3"/>
</dbReference>
<dbReference type="SMART" id="SM00065">
    <property type="entry name" value="GAF"/>
    <property type="match status" value="1"/>
</dbReference>
<dbReference type="SUPFAM" id="SSF55781">
    <property type="entry name" value="GAF domain-like"/>
    <property type="match status" value="1"/>
</dbReference>
<dbReference type="InterPro" id="IPR036097">
    <property type="entry name" value="HisK_dim/P_sf"/>
</dbReference>
<feature type="modified residue" description="4-aspartylphosphate" evidence="6">
    <location>
        <position position="1164"/>
    </location>
</feature>
<dbReference type="InterPro" id="IPR000014">
    <property type="entry name" value="PAS"/>
</dbReference>
<feature type="domain" description="PAS" evidence="9">
    <location>
        <begin position="275"/>
        <end position="345"/>
    </location>
</feature>
<keyword evidence="4" id="KW-0808">Transferase</keyword>
<reference evidence="11 12" key="1">
    <citation type="submission" date="2019-06" db="EMBL/GenBank/DDBJ databases">
        <title>YIM 131921 draft genome.</title>
        <authorList>
            <person name="Jiang L."/>
        </authorList>
    </citation>
    <scope>NUCLEOTIDE SEQUENCE [LARGE SCALE GENOMIC DNA]</scope>
    <source>
        <strain evidence="11 12">YIM 131921</strain>
    </source>
</reference>
<dbReference type="InterPro" id="IPR003018">
    <property type="entry name" value="GAF"/>
</dbReference>
<dbReference type="Pfam" id="PF00512">
    <property type="entry name" value="HisKA"/>
    <property type="match status" value="1"/>
</dbReference>
<dbReference type="PROSITE" id="PS50110">
    <property type="entry name" value="RESPONSE_REGULATORY"/>
    <property type="match status" value="1"/>
</dbReference>
<dbReference type="SMART" id="SM00448">
    <property type="entry name" value="REC"/>
    <property type="match status" value="1"/>
</dbReference>
<proteinExistence type="predicted"/>